<evidence type="ECO:0000256" key="1">
    <source>
        <dbReference type="ARBA" id="ARBA00007028"/>
    </source>
</evidence>
<organism evidence="5 6">
    <name type="scientific">Polarella glacialis</name>
    <name type="common">Dinoflagellate</name>
    <dbReference type="NCBI Taxonomy" id="89957"/>
    <lineage>
        <taxon>Eukaryota</taxon>
        <taxon>Sar</taxon>
        <taxon>Alveolata</taxon>
        <taxon>Dinophyceae</taxon>
        <taxon>Suessiales</taxon>
        <taxon>Suessiaceae</taxon>
        <taxon>Polarella</taxon>
    </lineage>
</organism>
<feature type="compositionally biased region" description="Low complexity" evidence="3">
    <location>
        <begin position="385"/>
        <end position="403"/>
    </location>
</feature>
<keyword evidence="4" id="KW-1133">Transmembrane helix</keyword>
<sequence length="424" mass="47321">ASTDPDQTTTDLADGESDQLSANVFKANDLLPWSDSDQIEVYYSEFLLAQWILDKAPWNAYHSGLAFLNKRTGAKALYDYTPVDTSSVMNMLIPKVSAPSNVDLLLGSFDMEWTDLARTHLQDHWPDNYENFVHLGVLNGSVFRIFADWVANDFAPSHHSFQPLEIAVVSRQNAADLSQKQTATVVRSNMCHDFVTDALWVLHKNGVQLSAEKAVFRDHIILYATSADEVSHSGFAEQLRSSRKWLRYLRQLTFSVELIRKQFTHAREAFIYNWRLGLNVFLHTEHRDYRLKLTPPFLNYCYLPLAIPPKVHDPLGDIKLCALGMVANASNVTVPWPWGVMLAAEERLDRDEAFLAIVLVAIAAAVVGSTPGRVVLLRASARPKVAASAVPQESSVSPASSAEEAPRSETPRNGRPAAPLRTPR</sequence>
<accession>A0A813JLB9</accession>
<evidence type="ECO:0000313" key="6">
    <source>
        <dbReference type="Proteomes" id="UP000626109"/>
    </source>
</evidence>
<proteinExistence type="inferred from homology"/>
<evidence type="ECO:0000256" key="3">
    <source>
        <dbReference type="SAM" id="MobiDB-lite"/>
    </source>
</evidence>
<dbReference type="Proteomes" id="UP000626109">
    <property type="component" value="Unassembled WGS sequence"/>
</dbReference>
<dbReference type="EMBL" id="CAJNNW010025809">
    <property type="protein sequence ID" value="CAE8679930.1"/>
    <property type="molecule type" value="Genomic_DNA"/>
</dbReference>
<keyword evidence="4" id="KW-0812">Transmembrane</keyword>
<evidence type="ECO:0000256" key="2">
    <source>
        <dbReference type="ARBA" id="ARBA00023180"/>
    </source>
</evidence>
<feature type="non-terminal residue" evidence="5">
    <location>
        <position position="1"/>
    </location>
</feature>
<keyword evidence="2" id="KW-0325">Glycoprotein</keyword>
<dbReference type="PANTHER" id="PTHR15380">
    <property type="entry name" value="CEROID-LIPOFUSCINOSIS, NEURONAL 5"/>
    <property type="match status" value="1"/>
</dbReference>
<reference evidence="5" key="1">
    <citation type="submission" date="2021-02" db="EMBL/GenBank/DDBJ databases">
        <authorList>
            <person name="Dougan E. K."/>
            <person name="Rhodes N."/>
            <person name="Thang M."/>
            <person name="Chan C."/>
        </authorList>
    </citation>
    <scope>NUCLEOTIDE SEQUENCE</scope>
</reference>
<protein>
    <submittedName>
        <fullName evidence="5">Uncharacterized protein</fullName>
    </submittedName>
</protein>
<feature type="transmembrane region" description="Helical" evidence="4">
    <location>
        <begin position="353"/>
        <end position="376"/>
    </location>
</feature>
<dbReference type="PANTHER" id="PTHR15380:SF2">
    <property type="entry name" value="CEROID-LIPOFUSCINOSIS NEURONAL PROTEIN 5"/>
    <property type="match status" value="1"/>
</dbReference>
<dbReference type="GO" id="GO:0016798">
    <property type="term" value="F:hydrolase activity, acting on glycosyl bonds"/>
    <property type="evidence" value="ECO:0007669"/>
    <property type="project" value="TreeGrafter"/>
</dbReference>
<feature type="region of interest" description="Disordered" evidence="3">
    <location>
        <begin position="385"/>
        <end position="424"/>
    </location>
</feature>
<dbReference type="InterPro" id="IPR026138">
    <property type="entry name" value="CLN5"/>
</dbReference>
<comment type="similarity">
    <text evidence="1">Belongs to the CLN5 family.</text>
</comment>
<dbReference type="GO" id="GO:0007040">
    <property type="term" value="P:lysosome organization"/>
    <property type="evidence" value="ECO:0007669"/>
    <property type="project" value="TreeGrafter"/>
</dbReference>
<comment type="caution">
    <text evidence="5">The sequence shown here is derived from an EMBL/GenBank/DDBJ whole genome shotgun (WGS) entry which is preliminary data.</text>
</comment>
<keyword evidence="4" id="KW-0472">Membrane</keyword>
<gene>
    <name evidence="5" type="ORF">PGLA2088_LOCUS21621</name>
</gene>
<name>A0A813JLB9_POLGL</name>
<dbReference type="AlphaFoldDB" id="A0A813JLB9"/>
<dbReference type="GO" id="GO:0005765">
    <property type="term" value="C:lysosomal membrane"/>
    <property type="evidence" value="ECO:0007669"/>
    <property type="project" value="TreeGrafter"/>
</dbReference>
<evidence type="ECO:0000313" key="5">
    <source>
        <dbReference type="EMBL" id="CAE8679930.1"/>
    </source>
</evidence>
<evidence type="ECO:0000256" key="4">
    <source>
        <dbReference type="SAM" id="Phobius"/>
    </source>
</evidence>